<feature type="transmembrane region" description="Helical" evidence="1">
    <location>
        <begin position="95"/>
        <end position="114"/>
    </location>
</feature>
<keyword evidence="3" id="KW-1185">Reference proteome</keyword>
<protein>
    <submittedName>
        <fullName evidence="2">Uncharacterized protein</fullName>
    </submittedName>
</protein>
<name>A0AAU9J747_9CILI</name>
<feature type="transmembrane region" description="Helical" evidence="1">
    <location>
        <begin position="126"/>
        <end position="147"/>
    </location>
</feature>
<gene>
    <name evidence="2" type="ORF">BSTOLATCC_MIC27714</name>
</gene>
<keyword evidence="1" id="KW-0472">Membrane</keyword>
<organism evidence="2 3">
    <name type="scientific">Blepharisma stoltei</name>
    <dbReference type="NCBI Taxonomy" id="1481888"/>
    <lineage>
        <taxon>Eukaryota</taxon>
        <taxon>Sar</taxon>
        <taxon>Alveolata</taxon>
        <taxon>Ciliophora</taxon>
        <taxon>Postciliodesmatophora</taxon>
        <taxon>Heterotrichea</taxon>
        <taxon>Heterotrichida</taxon>
        <taxon>Blepharismidae</taxon>
        <taxon>Blepharisma</taxon>
    </lineage>
</organism>
<evidence type="ECO:0000313" key="2">
    <source>
        <dbReference type="EMBL" id="CAG9321146.1"/>
    </source>
</evidence>
<proteinExistence type="predicted"/>
<reference evidence="2" key="1">
    <citation type="submission" date="2021-09" db="EMBL/GenBank/DDBJ databases">
        <authorList>
            <consortium name="AG Swart"/>
            <person name="Singh M."/>
            <person name="Singh A."/>
            <person name="Seah K."/>
            <person name="Emmerich C."/>
        </authorList>
    </citation>
    <scope>NUCLEOTIDE SEQUENCE</scope>
    <source>
        <strain evidence="2">ATCC30299</strain>
    </source>
</reference>
<keyword evidence="1" id="KW-1133">Transmembrane helix</keyword>
<dbReference type="EMBL" id="CAJZBQ010000027">
    <property type="protein sequence ID" value="CAG9321146.1"/>
    <property type="molecule type" value="Genomic_DNA"/>
</dbReference>
<evidence type="ECO:0000313" key="3">
    <source>
        <dbReference type="Proteomes" id="UP001162131"/>
    </source>
</evidence>
<feature type="transmembrane region" description="Helical" evidence="1">
    <location>
        <begin position="190"/>
        <end position="208"/>
    </location>
</feature>
<keyword evidence="1" id="KW-0812">Transmembrane</keyword>
<accession>A0AAU9J747</accession>
<dbReference type="Proteomes" id="UP001162131">
    <property type="component" value="Unassembled WGS sequence"/>
</dbReference>
<sequence length="227" mass="26353">MFSLPFIRGRIVNPIPKKGTKEYKDLQDRLHQRKEAELNKSTAVAAPNDTKIPKFLRWMLWFSGVPGVAGAFGIIKSDYNTSEYKKYMEFSGMWIGLFSTFMGSCICGVEAMQYNLKAYEVARNKYFIGFYRILAGFAYIPLGLYFIHSVQQENWKGLTFYLLAHEALNLYQGAGATRRLMPMWVSNIQWPWSIYSGTVVLFMIYSILNKNNYNERMKIANQFSKKE</sequence>
<feature type="transmembrane region" description="Helical" evidence="1">
    <location>
        <begin position="58"/>
        <end position="75"/>
    </location>
</feature>
<dbReference type="AlphaFoldDB" id="A0AAU9J747"/>
<evidence type="ECO:0000256" key="1">
    <source>
        <dbReference type="SAM" id="Phobius"/>
    </source>
</evidence>
<comment type="caution">
    <text evidence="2">The sequence shown here is derived from an EMBL/GenBank/DDBJ whole genome shotgun (WGS) entry which is preliminary data.</text>
</comment>